<sequence>MKDSILYYSVGPLLYCPANHKSLANSLIHERFGRHFSLAVCLEDTIRDDRIAEAEHELVQTIHTLFNEKKKHLFFLPKIFIRVRSPQQIPDLMERFGDAGILITGFIIPKFSLENADSYISEILSVNERYNRAIYMMPIFESPSMIHLQHRHQILYTLKEKLDAIEPLVLNIRVGGNDLCHVFGFRRHVTQSIHDIRPISDIFSDIITVFGMDYVISGPVWEYYNGSGWDRGLKAELAQDRLCGFTGKTVIHPNQIPLVNDAYRVSKEDYEDAKAILHWEETAPSLVHGNVKKARMNECKTHSNWAMQILMLAEAFGVVDSESSAL</sequence>
<reference evidence="4 5" key="1">
    <citation type="submission" date="2024-03" db="EMBL/GenBank/DDBJ databases">
        <title>Human intestinal bacterial collection.</title>
        <authorList>
            <person name="Pauvert C."/>
            <person name="Hitch T.C.A."/>
            <person name="Clavel T."/>
        </authorList>
    </citation>
    <scope>NUCLEOTIDE SEQUENCE [LARGE SCALE GENOMIC DNA]</scope>
    <source>
        <strain evidence="4 5">CLA-AA-H185</strain>
    </source>
</reference>
<dbReference type="InterPro" id="IPR039480">
    <property type="entry name" value="C-C_Bond_Lyase-like"/>
</dbReference>
<name>A0ABV1HEB0_9FIRM</name>
<dbReference type="GO" id="GO:0016829">
    <property type="term" value="F:lyase activity"/>
    <property type="evidence" value="ECO:0007669"/>
    <property type="project" value="UniProtKB-KW"/>
</dbReference>
<dbReference type="RefSeq" id="WP_353530966.1">
    <property type="nucleotide sequence ID" value="NZ_JBBMEX010000008.1"/>
</dbReference>
<dbReference type="PIRSF" id="PIRSF015582">
    <property type="entry name" value="Cit_lyase_B"/>
    <property type="match status" value="1"/>
</dbReference>
<dbReference type="InterPro" id="IPR011206">
    <property type="entry name" value="Citrate_lyase_beta/mcl1/mcl2"/>
</dbReference>
<comment type="cofactor">
    <cofactor evidence="1">
        <name>Mg(2+)</name>
        <dbReference type="ChEBI" id="CHEBI:18420"/>
    </cofactor>
</comment>
<dbReference type="InterPro" id="IPR015813">
    <property type="entry name" value="Pyrv/PenolPyrv_kinase-like_dom"/>
</dbReference>
<evidence type="ECO:0000256" key="2">
    <source>
        <dbReference type="ARBA" id="ARBA00022723"/>
    </source>
</evidence>
<dbReference type="PANTHER" id="PTHR32308">
    <property type="entry name" value="LYASE BETA SUBUNIT, PUTATIVE (AFU_ORTHOLOGUE AFUA_4G13030)-RELATED"/>
    <property type="match status" value="1"/>
</dbReference>
<evidence type="ECO:0000256" key="3">
    <source>
        <dbReference type="ARBA" id="ARBA00022842"/>
    </source>
</evidence>
<keyword evidence="2" id="KW-0479">Metal-binding</keyword>
<dbReference type="PANTHER" id="PTHR32308:SF10">
    <property type="entry name" value="CITRATE LYASE SUBUNIT BETA"/>
    <property type="match status" value="1"/>
</dbReference>
<proteinExistence type="predicted"/>
<keyword evidence="3" id="KW-0460">Magnesium</keyword>
<dbReference type="EMBL" id="JBBMEX010000008">
    <property type="protein sequence ID" value="MEQ2558044.1"/>
    <property type="molecule type" value="Genomic_DNA"/>
</dbReference>
<protein>
    <submittedName>
        <fullName evidence="4">HpcH/HpaI aldolase/citrate lyase family protein</fullName>
    </submittedName>
</protein>
<keyword evidence="4" id="KW-0456">Lyase</keyword>
<evidence type="ECO:0000256" key="1">
    <source>
        <dbReference type="ARBA" id="ARBA00001946"/>
    </source>
</evidence>
<accession>A0ABV1HEB0</accession>
<dbReference type="SUPFAM" id="SSF51621">
    <property type="entry name" value="Phosphoenolpyruvate/pyruvate domain"/>
    <property type="match status" value="1"/>
</dbReference>
<keyword evidence="5" id="KW-1185">Reference proteome</keyword>
<evidence type="ECO:0000313" key="4">
    <source>
        <dbReference type="EMBL" id="MEQ2558044.1"/>
    </source>
</evidence>
<dbReference type="InterPro" id="IPR040442">
    <property type="entry name" value="Pyrv_kinase-like_dom_sf"/>
</dbReference>
<dbReference type="Gene3D" id="3.20.20.60">
    <property type="entry name" value="Phosphoenolpyruvate-binding domains"/>
    <property type="match status" value="1"/>
</dbReference>
<comment type="caution">
    <text evidence="4">The sequence shown here is derived from an EMBL/GenBank/DDBJ whole genome shotgun (WGS) entry which is preliminary data.</text>
</comment>
<organism evidence="4 5">
    <name type="scientific">Maccoyibacter intestinihominis</name>
    <dbReference type="NCBI Taxonomy" id="3133499"/>
    <lineage>
        <taxon>Bacteria</taxon>
        <taxon>Bacillati</taxon>
        <taxon>Bacillota</taxon>
        <taxon>Clostridia</taxon>
        <taxon>Lachnospirales</taxon>
        <taxon>Lachnospiraceae</taxon>
        <taxon>Maccoyibacter</taxon>
    </lineage>
</organism>
<dbReference type="Proteomes" id="UP001454489">
    <property type="component" value="Unassembled WGS sequence"/>
</dbReference>
<gene>
    <name evidence="4" type="ORF">WMO43_09200</name>
</gene>
<dbReference type="Pfam" id="PF15617">
    <property type="entry name" value="C-C_Bond_Lyase"/>
    <property type="match status" value="1"/>
</dbReference>
<evidence type="ECO:0000313" key="5">
    <source>
        <dbReference type="Proteomes" id="UP001454489"/>
    </source>
</evidence>